<name>A0A8E2DKT9_9APHY</name>
<accession>A0A8E2DKT9</accession>
<dbReference type="EMBL" id="KV722542">
    <property type="protein sequence ID" value="OCH86143.1"/>
    <property type="molecule type" value="Genomic_DNA"/>
</dbReference>
<feature type="domain" description="F-box" evidence="1">
    <location>
        <begin position="3"/>
        <end position="49"/>
    </location>
</feature>
<dbReference type="Proteomes" id="UP000250043">
    <property type="component" value="Unassembled WGS sequence"/>
</dbReference>
<gene>
    <name evidence="2" type="ORF">OBBRIDRAFT_258454</name>
</gene>
<proteinExistence type="predicted"/>
<keyword evidence="3" id="KW-1185">Reference proteome</keyword>
<organism evidence="2 3">
    <name type="scientific">Obba rivulosa</name>
    <dbReference type="NCBI Taxonomy" id="1052685"/>
    <lineage>
        <taxon>Eukaryota</taxon>
        <taxon>Fungi</taxon>
        <taxon>Dikarya</taxon>
        <taxon>Basidiomycota</taxon>
        <taxon>Agaricomycotina</taxon>
        <taxon>Agaricomycetes</taxon>
        <taxon>Polyporales</taxon>
        <taxon>Gelatoporiaceae</taxon>
        <taxon>Obba</taxon>
    </lineage>
</organism>
<dbReference type="OrthoDB" id="2757285at2759"/>
<dbReference type="InterPro" id="IPR036047">
    <property type="entry name" value="F-box-like_dom_sf"/>
</dbReference>
<dbReference type="AlphaFoldDB" id="A0A8E2DKT9"/>
<evidence type="ECO:0000313" key="3">
    <source>
        <dbReference type="Proteomes" id="UP000250043"/>
    </source>
</evidence>
<dbReference type="PROSITE" id="PS50181">
    <property type="entry name" value="FBOX"/>
    <property type="match status" value="1"/>
</dbReference>
<evidence type="ECO:0000313" key="2">
    <source>
        <dbReference type="EMBL" id="OCH86143.1"/>
    </source>
</evidence>
<dbReference type="SUPFAM" id="SSF81383">
    <property type="entry name" value="F-box domain"/>
    <property type="match status" value="1"/>
</dbReference>
<dbReference type="Gene3D" id="1.20.1280.50">
    <property type="match status" value="1"/>
</dbReference>
<dbReference type="Pfam" id="PF12937">
    <property type="entry name" value="F-box-like"/>
    <property type="match status" value="1"/>
</dbReference>
<dbReference type="InterPro" id="IPR001810">
    <property type="entry name" value="F-box_dom"/>
</dbReference>
<sequence length="282" mass="31499">MAPACLLSLPTELLVEILISLDFGDVLRCQAVCKQLDDVVRSTALLQYKIELATSGLTDGPPDATLPLSDRRGCVKDYQRAFEIPSWCCKKEIQMSEVSSDAMPIHVEYRGNLFMRAYEEGRNTMDTIAALAFGAWDGLEKFDTVEVTHIMSDDEEVKTNNWKLHFGRMFDYWAIDPAQDLLVCWGGRQLTHPDDSLGRGSFRLSVFSITHGAPVLDHEFLWLTPSGAGNMRSRLIEVHIMGDLLGAMAISSGGTRVEVMLVDWKRRRTVAALHSFRTVASS</sequence>
<reference evidence="2 3" key="1">
    <citation type="submission" date="2016-07" db="EMBL/GenBank/DDBJ databases">
        <title>Draft genome of the white-rot fungus Obba rivulosa 3A-2.</title>
        <authorList>
            <consortium name="DOE Joint Genome Institute"/>
            <person name="Miettinen O."/>
            <person name="Riley R."/>
            <person name="Acob R."/>
            <person name="Barry K."/>
            <person name="Cullen D."/>
            <person name="De Vries R."/>
            <person name="Hainaut M."/>
            <person name="Hatakka A."/>
            <person name="Henrissat B."/>
            <person name="Hilden K."/>
            <person name="Kuo R."/>
            <person name="Labutti K."/>
            <person name="Lipzen A."/>
            <person name="Makela M.R."/>
            <person name="Sandor L."/>
            <person name="Spatafora J.W."/>
            <person name="Grigoriev I.V."/>
            <person name="Hibbett D.S."/>
        </authorList>
    </citation>
    <scope>NUCLEOTIDE SEQUENCE [LARGE SCALE GENOMIC DNA]</scope>
    <source>
        <strain evidence="2 3">3A-2</strain>
    </source>
</reference>
<evidence type="ECO:0000259" key="1">
    <source>
        <dbReference type="PROSITE" id="PS50181"/>
    </source>
</evidence>
<protein>
    <recommendedName>
        <fullName evidence="1">F-box domain-containing protein</fullName>
    </recommendedName>
</protein>
<dbReference type="SMART" id="SM00256">
    <property type="entry name" value="FBOX"/>
    <property type="match status" value="1"/>
</dbReference>